<dbReference type="InterPro" id="IPR013976">
    <property type="entry name" value="HDOD"/>
</dbReference>
<keyword evidence="3" id="KW-1185">Reference proteome</keyword>
<evidence type="ECO:0000313" key="2">
    <source>
        <dbReference type="EMBL" id="CUA98119.1"/>
    </source>
</evidence>
<dbReference type="SUPFAM" id="SSF55781">
    <property type="entry name" value="GAF domain-like"/>
    <property type="match status" value="1"/>
</dbReference>
<feature type="domain" description="HDOD" evidence="1">
    <location>
        <begin position="27"/>
        <end position="225"/>
    </location>
</feature>
<dbReference type="Gene3D" id="3.30.450.40">
    <property type="match status" value="1"/>
</dbReference>
<evidence type="ECO:0000259" key="1">
    <source>
        <dbReference type="PROSITE" id="PS51833"/>
    </source>
</evidence>
<dbReference type="PROSITE" id="PS51833">
    <property type="entry name" value="HDOD"/>
    <property type="match status" value="1"/>
</dbReference>
<accession>A0A0K6I4Q2</accession>
<organism evidence="2 3">
    <name type="scientific">Thiomonas bhubaneswarensis</name>
    <dbReference type="NCBI Taxonomy" id="339866"/>
    <lineage>
        <taxon>Bacteria</taxon>
        <taxon>Pseudomonadati</taxon>
        <taxon>Pseudomonadota</taxon>
        <taxon>Betaproteobacteria</taxon>
        <taxon>Burkholderiales</taxon>
        <taxon>Thiomonas</taxon>
    </lineage>
</organism>
<dbReference type="InterPro" id="IPR029016">
    <property type="entry name" value="GAF-like_dom_sf"/>
</dbReference>
<reference evidence="3" key="1">
    <citation type="submission" date="2015-08" db="EMBL/GenBank/DDBJ databases">
        <authorList>
            <person name="Varghese N."/>
        </authorList>
    </citation>
    <scope>NUCLEOTIDE SEQUENCE [LARGE SCALE GENOMIC DNA]</scope>
    <source>
        <strain evidence="3">DSM 18181</strain>
    </source>
</reference>
<name>A0A0K6I4Q2_9BURK</name>
<dbReference type="EMBL" id="CYHF01000006">
    <property type="protein sequence ID" value="CUA98119.1"/>
    <property type="molecule type" value="Genomic_DNA"/>
</dbReference>
<dbReference type="STRING" id="339866.GCA_001418255_02016"/>
<dbReference type="Pfam" id="PF08668">
    <property type="entry name" value="HDOD"/>
    <property type="match status" value="1"/>
</dbReference>
<dbReference type="PANTHER" id="PTHR33525">
    <property type="match status" value="1"/>
</dbReference>
<gene>
    <name evidence="2" type="ORF">Ga0061069_106225</name>
</gene>
<dbReference type="Gene3D" id="1.10.3210.10">
    <property type="entry name" value="Hypothetical protein af1432"/>
    <property type="match status" value="1"/>
</dbReference>
<dbReference type="Proteomes" id="UP000183649">
    <property type="component" value="Unassembled WGS sequence"/>
</dbReference>
<proteinExistence type="predicted"/>
<evidence type="ECO:0000313" key="3">
    <source>
        <dbReference type="Proteomes" id="UP000183649"/>
    </source>
</evidence>
<dbReference type="AlphaFoldDB" id="A0A0K6I4Q2"/>
<sequence>MPTADTLMTQDAQTFRELGQQIAATDLPAFGATLAEMFRAVDGDDVSVHQMTEIILRDPALTSMVLRAANAAYLGLSGHARVATVSRAVVLLGINTLRSLCVSAMAVESMATANSFRHRVQAALGRALHAAVQARDIGTARGLRRDAAEKQFVSAMLSSVGEMAFWCHGAQFATALDAALQSGMDGESAEKAVLGTTLRQFSRELHRAWKLDGVLVDTQDVDQALQLSRCTQKGWDTPESVRTIKDIAGYLGQAHEVTCKRLQANAEQATLLAAALGACEAAQYIQLPAADAAESAAHPLMAAAEAMPPADEPPAFPDQDPALQLRMLAEMGQVVSSRRELPMLFEACLEGMHRAVGLDRCALCLITPNRTHLVARLTAGLDASELRSRMQWPWTPELEAMLPPQLVRAFSAANPPPRALHESTGTADCLVATLTVDKKVIGLFYADRKPSGRQIAESIVDGFRGFVAQTELIVRGLPRG</sequence>
<dbReference type="InterPro" id="IPR052340">
    <property type="entry name" value="RNase_Y/CdgJ"/>
</dbReference>
<dbReference type="SUPFAM" id="SSF109604">
    <property type="entry name" value="HD-domain/PDEase-like"/>
    <property type="match status" value="1"/>
</dbReference>
<protein>
    <submittedName>
        <fullName evidence="2">HDOD domain/GAF domain</fullName>
    </submittedName>
</protein>
<dbReference type="PANTHER" id="PTHR33525:SF3">
    <property type="entry name" value="RIBONUCLEASE Y"/>
    <property type="match status" value="1"/>
</dbReference>